<keyword evidence="2" id="KW-1185">Reference proteome</keyword>
<name>A0ABR0MEQ4_GOSAR</name>
<dbReference type="Proteomes" id="UP001358586">
    <property type="component" value="Chromosome 13"/>
</dbReference>
<organism evidence="1 2">
    <name type="scientific">Gossypium arboreum</name>
    <name type="common">Tree cotton</name>
    <name type="synonym">Gossypium nanking</name>
    <dbReference type="NCBI Taxonomy" id="29729"/>
    <lineage>
        <taxon>Eukaryota</taxon>
        <taxon>Viridiplantae</taxon>
        <taxon>Streptophyta</taxon>
        <taxon>Embryophyta</taxon>
        <taxon>Tracheophyta</taxon>
        <taxon>Spermatophyta</taxon>
        <taxon>Magnoliopsida</taxon>
        <taxon>eudicotyledons</taxon>
        <taxon>Gunneridae</taxon>
        <taxon>Pentapetalae</taxon>
        <taxon>rosids</taxon>
        <taxon>malvids</taxon>
        <taxon>Malvales</taxon>
        <taxon>Malvaceae</taxon>
        <taxon>Malvoideae</taxon>
        <taxon>Gossypium</taxon>
    </lineage>
</organism>
<sequence>MYQLMLSGGLYFKVVPLGDAMKHKIQEIEDTTSLALKKATYEVFLRHCLNVDDILGKGYDGAKLIDSGELKTGKVKNQVETLQCPGDTRWGSHLASLNRLMMMLESIYVVLQDIIKFDNLTQRSEADEIYNAMASVEFVFILHFMIEMLGITDDLCQVLQYQSHDILNECNWCH</sequence>
<dbReference type="EMBL" id="JARKNE010000013">
    <property type="protein sequence ID" value="KAK5771608.1"/>
    <property type="molecule type" value="Genomic_DNA"/>
</dbReference>
<evidence type="ECO:0000313" key="2">
    <source>
        <dbReference type="Proteomes" id="UP001358586"/>
    </source>
</evidence>
<dbReference type="PANTHER" id="PTHR11697:SF230">
    <property type="entry name" value="ZINC FINGER, MYM DOMAIN CONTAINING 1"/>
    <property type="match status" value="1"/>
</dbReference>
<comment type="caution">
    <text evidence="1">The sequence shown here is derived from an EMBL/GenBank/DDBJ whole genome shotgun (WGS) entry which is preliminary data.</text>
</comment>
<reference evidence="1 2" key="1">
    <citation type="submission" date="2023-03" db="EMBL/GenBank/DDBJ databases">
        <title>WGS of Gossypium arboreum.</title>
        <authorList>
            <person name="Yu D."/>
        </authorList>
    </citation>
    <scope>NUCLEOTIDE SEQUENCE [LARGE SCALE GENOMIC DNA]</scope>
    <source>
        <tissue evidence="1">Leaf</tissue>
    </source>
</reference>
<protein>
    <submittedName>
        <fullName evidence="1">Uncharacterized protein</fullName>
    </submittedName>
</protein>
<accession>A0ABR0MEQ4</accession>
<proteinExistence type="predicted"/>
<gene>
    <name evidence="1" type="ORF">PVK06_047833</name>
</gene>
<dbReference type="PANTHER" id="PTHR11697">
    <property type="entry name" value="GENERAL TRANSCRIPTION FACTOR 2-RELATED ZINC FINGER PROTEIN"/>
    <property type="match status" value="1"/>
</dbReference>
<dbReference type="InterPro" id="IPR055298">
    <property type="entry name" value="AtLOH3-like"/>
</dbReference>
<evidence type="ECO:0000313" key="1">
    <source>
        <dbReference type="EMBL" id="KAK5771608.1"/>
    </source>
</evidence>